<feature type="region of interest" description="Disordered" evidence="3">
    <location>
        <begin position="1"/>
        <end position="28"/>
    </location>
</feature>
<dbReference type="GO" id="GO:0000981">
    <property type="term" value="F:DNA-binding transcription factor activity, RNA polymerase II-specific"/>
    <property type="evidence" value="ECO:0007669"/>
    <property type="project" value="InterPro"/>
</dbReference>
<name>A0A2K0T2I2_9HYPO</name>
<feature type="region of interest" description="Disordered" evidence="3">
    <location>
        <begin position="98"/>
        <end position="170"/>
    </location>
</feature>
<reference evidence="5 6" key="1">
    <citation type="submission" date="2017-02" db="EMBL/GenBank/DDBJ databases">
        <title>Genomes of Trichoderma spp. with biocontrol activity.</title>
        <authorList>
            <person name="Gardiner D."/>
            <person name="Kazan K."/>
            <person name="Vos C."/>
            <person name="Harvey P."/>
        </authorList>
    </citation>
    <scope>NUCLEOTIDE SEQUENCE [LARGE SCALE GENOMIC DNA]</scope>
    <source>
        <strain evidence="5 6">A5MH</strain>
    </source>
</reference>
<organism evidence="5 6">
    <name type="scientific">Trichoderma gamsii</name>
    <dbReference type="NCBI Taxonomy" id="398673"/>
    <lineage>
        <taxon>Eukaryota</taxon>
        <taxon>Fungi</taxon>
        <taxon>Dikarya</taxon>
        <taxon>Ascomycota</taxon>
        <taxon>Pezizomycotina</taxon>
        <taxon>Sordariomycetes</taxon>
        <taxon>Hypocreomycetidae</taxon>
        <taxon>Hypocreales</taxon>
        <taxon>Hypocreaceae</taxon>
        <taxon>Trichoderma</taxon>
    </lineage>
</organism>
<evidence type="ECO:0000313" key="6">
    <source>
        <dbReference type="Proteomes" id="UP000236546"/>
    </source>
</evidence>
<dbReference type="InterPro" id="IPR050987">
    <property type="entry name" value="AtrR-like"/>
</dbReference>
<protein>
    <recommendedName>
        <fullName evidence="4">Zn(2)-C6 fungal-type domain-containing protein</fullName>
    </recommendedName>
</protein>
<dbReference type="PROSITE" id="PS50048">
    <property type="entry name" value="ZN2_CY6_FUNGAL_2"/>
    <property type="match status" value="1"/>
</dbReference>
<feature type="domain" description="Zn(2)-C6 fungal-type" evidence="4">
    <location>
        <begin position="37"/>
        <end position="66"/>
    </location>
</feature>
<dbReference type="PANTHER" id="PTHR46910">
    <property type="entry name" value="TRANSCRIPTION FACTOR PDR1"/>
    <property type="match status" value="1"/>
</dbReference>
<dbReference type="GO" id="GO:0006351">
    <property type="term" value="P:DNA-templated transcription"/>
    <property type="evidence" value="ECO:0007669"/>
    <property type="project" value="InterPro"/>
</dbReference>
<dbReference type="InterPro" id="IPR001138">
    <property type="entry name" value="Zn2Cys6_DnaBD"/>
</dbReference>
<dbReference type="SMART" id="SM00066">
    <property type="entry name" value="GAL4"/>
    <property type="match status" value="1"/>
</dbReference>
<keyword evidence="1" id="KW-0479">Metal-binding</keyword>
<evidence type="ECO:0000259" key="4">
    <source>
        <dbReference type="PROSITE" id="PS50048"/>
    </source>
</evidence>
<dbReference type="Gene3D" id="4.10.240.10">
    <property type="entry name" value="Zn(2)-C6 fungal-type DNA-binding domain"/>
    <property type="match status" value="1"/>
</dbReference>
<feature type="compositionally biased region" description="Basic and acidic residues" evidence="3">
    <location>
        <begin position="1"/>
        <end position="10"/>
    </location>
</feature>
<dbReference type="Pfam" id="PF00172">
    <property type="entry name" value="Zn_clus"/>
    <property type="match status" value="1"/>
</dbReference>
<dbReference type="Proteomes" id="UP000236546">
    <property type="component" value="Unassembled WGS sequence"/>
</dbReference>
<dbReference type="GO" id="GO:0003677">
    <property type="term" value="F:DNA binding"/>
    <property type="evidence" value="ECO:0007669"/>
    <property type="project" value="InterPro"/>
</dbReference>
<sequence>MQLDGSDGRRPSATQRLPVNPRRHKVAPEQRKRVATACNSCNVRRVKCSGGTPCGQCAASNRECVYPVAVEKISVPRAEMEELRRKVELYERALQETIPDPARRQDLINHVSSTPEGPSPSPLPLSPSQSFPSESSHRQASSSVKGESEDEQTASRMLQDPDGTSSFLGETSGATFLDNLKELLGAVLPLSQVEPQLSQEQDGSAFLSSLGRYYTDDSRSMVEMEPQPVPLPLNDDLATLMSKLRYLIQDGNGEWPSGGIYWWGELDMLPAHISSSASDTSLNDHRHLAFYHAALALITRASSPSQEVRGSASTSSLSEAYFAHASSLVGNPLDISRSCTMGDVATLCLMSAYLIEVNRKDAAYMHVAAAMHICIMLGVHRGMVDERGKRVFWTVYIMDRWLSCLMGRPHIIMDDAIRLQLPEDAPSLPPAAGLRAHVELSRISGYVVCNTYRVAPWEASRGGLSRQPDKAIWMLQQWQSTLPPRLQLSPDGLSTDPASCFLHMRYNMLLILAIRPLYLGAVKRSIAKRLMLQTVDSYTHSEHLKLCIAAARRNIRLGRQVRALNIARKSPLYSEQHFSFNATVCLILEDLISDEEVSEEEREARNRDILFGIQVEEEGLTGFGQTSASSNTLRHLWTLARRLTGSIAQAQEVSTAQLVEQRLAPPMMTTLPGYSMPRMQTGEDHALYDELVAWVDDEWPVYSTGLYNGFMQ</sequence>
<comment type="caution">
    <text evidence="5">The sequence shown here is derived from an EMBL/GenBank/DDBJ whole genome shotgun (WGS) entry which is preliminary data.</text>
</comment>
<evidence type="ECO:0000256" key="2">
    <source>
        <dbReference type="ARBA" id="ARBA00023242"/>
    </source>
</evidence>
<dbReference type="SMART" id="SM00906">
    <property type="entry name" value="Fungal_trans"/>
    <property type="match status" value="1"/>
</dbReference>
<dbReference type="SUPFAM" id="SSF57701">
    <property type="entry name" value="Zn2/Cys6 DNA-binding domain"/>
    <property type="match status" value="1"/>
</dbReference>
<dbReference type="GO" id="GO:0008270">
    <property type="term" value="F:zinc ion binding"/>
    <property type="evidence" value="ECO:0007669"/>
    <property type="project" value="InterPro"/>
</dbReference>
<dbReference type="EMBL" id="MTYH01000076">
    <property type="protein sequence ID" value="PNP39731.1"/>
    <property type="molecule type" value="Genomic_DNA"/>
</dbReference>
<dbReference type="AlphaFoldDB" id="A0A2K0T2I2"/>
<dbReference type="OrthoDB" id="3266505at2759"/>
<keyword evidence="2" id="KW-0539">Nucleus</keyword>
<dbReference type="CDD" id="cd00067">
    <property type="entry name" value="GAL4"/>
    <property type="match status" value="1"/>
</dbReference>
<dbReference type="InterPro" id="IPR007219">
    <property type="entry name" value="XnlR_reg_dom"/>
</dbReference>
<evidence type="ECO:0000313" key="5">
    <source>
        <dbReference type="EMBL" id="PNP39731.1"/>
    </source>
</evidence>
<gene>
    <name evidence="5" type="ORF">TGAMA5MH_08402</name>
</gene>
<evidence type="ECO:0000256" key="3">
    <source>
        <dbReference type="SAM" id="MobiDB-lite"/>
    </source>
</evidence>
<accession>A0A2K0T2I2</accession>
<dbReference type="PANTHER" id="PTHR46910:SF39">
    <property type="entry name" value="ZN(II)2CYS6 TRANSCRIPTION FACTOR (EUROFUNG)"/>
    <property type="match status" value="1"/>
</dbReference>
<dbReference type="InterPro" id="IPR036864">
    <property type="entry name" value="Zn2-C6_fun-type_DNA-bd_sf"/>
</dbReference>
<dbReference type="CDD" id="cd12148">
    <property type="entry name" value="fungal_TF_MHR"/>
    <property type="match status" value="1"/>
</dbReference>
<proteinExistence type="predicted"/>
<dbReference type="Pfam" id="PF04082">
    <property type="entry name" value="Fungal_trans"/>
    <property type="match status" value="1"/>
</dbReference>
<evidence type="ECO:0000256" key="1">
    <source>
        <dbReference type="ARBA" id="ARBA00022723"/>
    </source>
</evidence>